<reference evidence="1 2" key="1">
    <citation type="submission" date="2014-03" db="EMBL/GenBank/DDBJ databases">
        <title>Draft genome of the hookworm Oesophagostomum dentatum.</title>
        <authorList>
            <person name="Mitreva M."/>
        </authorList>
    </citation>
    <scope>NUCLEOTIDE SEQUENCE [LARGE SCALE GENOMIC DNA]</scope>
    <source>
        <strain evidence="1 2">OD-Hann</strain>
    </source>
</reference>
<dbReference type="InterPro" id="IPR051710">
    <property type="entry name" value="Phosphatase_SH3-domain"/>
</dbReference>
<evidence type="ECO:0000313" key="2">
    <source>
        <dbReference type="Proteomes" id="UP000053660"/>
    </source>
</evidence>
<evidence type="ECO:0000313" key="1">
    <source>
        <dbReference type="EMBL" id="KHJ96724.1"/>
    </source>
</evidence>
<keyword evidence="2" id="KW-1185">Reference proteome</keyword>
<name>A0A0B1THK9_OESDE</name>
<protein>
    <submittedName>
        <fullName evidence="1">Phosphoglycerate mutase family protein</fullName>
    </submittedName>
</protein>
<dbReference type="EMBL" id="KN549600">
    <property type="protein sequence ID" value="KHJ96724.1"/>
    <property type="molecule type" value="Genomic_DNA"/>
</dbReference>
<dbReference type="OrthoDB" id="414418at2759"/>
<organism evidence="1 2">
    <name type="scientific">Oesophagostomum dentatum</name>
    <name type="common">Nodular worm</name>
    <dbReference type="NCBI Taxonomy" id="61180"/>
    <lineage>
        <taxon>Eukaryota</taxon>
        <taxon>Metazoa</taxon>
        <taxon>Ecdysozoa</taxon>
        <taxon>Nematoda</taxon>
        <taxon>Chromadorea</taxon>
        <taxon>Rhabditida</taxon>
        <taxon>Rhabditina</taxon>
        <taxon>Rhabditomorpha</taxon>
        <taxon>Strongyloidea</taxon>
        <taxon>Strongylidae</taxon>
        <taxon>Oesophagostomum</taxon>
    </lineage>
</organism>
<dbReference type="GO" id="GO:0016791">
    <property type="term" value="F:phosphatase activity"/>
    <property type="evidence" value="ECO:0007669"/>
    <property type="project" value="UniProtKB-ARBA"/>
</dbReference>
<accession>A0A0B1THK9</accession>
<dbReference type="Proteomes" id="UP000053660">
    <property type="component" value="Unassembled WGS sequence"/>
</dbReference>
<dbReference type="Pfam" id="PF00300">
    <property type="entry name" value="His_Phos_1"/>
    <property type="match status" value="1"/>
</dbReference>
<dbReference type="AlphaFoldDB" id="A0A0B1THK9"/>
<dbReference type="InterPro" id="IPR029033">
    <property type="entry name" value="His_PPase_superfam"/>
</dbReference>
<dbReference type="CDD" id="cd07040">
    <property type="entry name" value="HP"/>
    <property type="match status" value="1"/>
</dbReference>
<dbReference type="Gene3D" id="3.40.50.1240">
    <property type="entry name" value="Phosphoglycerate mutase-like"/>
    <property type="match status" value="1"/>
</dbReference>
<dbReference type="InterPro" id="IPR013078">
    <property type="entry name" value="His_Pase_superF_clade-1"/>
</dbReference>
<dbReference type="SUPFAM" id="SSF53254">
    <property type="entry name" value="Phosphoglycerate mutase-like"/>
    <property type="match status" value="1"/>
</dbReference>
<dbReference type="PANTHER" id="PTHR16469:SF26">
    <property type="entry name" value="PHOSPHOGLYCERATE MUTASE FAMILY PROTEIN"/>
    <property type="match status" value="1"/>
</dbReference>
<dbReference type="PANTHER" id="PTHR16469">
    <property type="entry name" value="UBIQUITIN-ASSOCIATED AND SH3 DOMAIN-CONTAINING BA-RELATED"/>
    <property type="match status" value="1"/>
</dbReference>
<proteinExistence type="predicted"/>
<sequence>MACSYWPKATEKRNAGSLILVVRSAERVDRVFGENWSNTEAPNGYLTPTDLNIPHNAVTKKLLYGNVFVDNSPITPFGKYCVQLTARAICNRGIEPQYIVCSPTLRSVQTGDALARFLKAKIAVEPGLLEPLAWYRSGNNTLPEFHLDLLGKMYPIDNNYSPIIPMETIQKLYNEETEAQGVERVDSVLRSLSREQRKRPLVIAGHAITLATAAMLAYPQSEKSASATTPIEQMTDLLGGEVIDQMNLGIRFPPGSVVTLNQTNRGSSNSYQLNPNVVPPLSYGEYFSNRAVLAT</sequence>
<gene>
    <name evidence="1" type="ORF">OESDEN_03317</name>
</gene>